<keyword evidence="3" id="KW-1185">Reference proteome</keyword>
<dbReference type="KEGG" id="daur:Daura_41795"/>
<dbReference type="SUPFAM" id="SSF48403">
    <property type="entry name" value="Ankyrin repeat"/>
    <property type="match status" value="1"/>
</dbReference>
<organism evidence="2 3">
    <name type="scientific">Dactylosporangium aurantiacum</name>
    <dbReference type="NCBI Taxonomy" id="35754"/>
    <lineage>
        <taxon>Bacteria</taxon>
        <taxon>Bacillati</taxon>
        <taxon>Actinomycetota</taxon>
        <taxon>Actinomycetes</taxon>
        <taxon>Micromonosporales</taxon>
        <taxon>Micromonosporaceae</taxon>
        <taxon>Dactylosporangium</taxon>
    </lineage>
</organism>
<evidence type="ECO:0000313" key="2">
    <source>
        <dbReference type="EMBL" id="UWZ53064.1"/>
    </source>
</evidence>
<dbReference type="InterPro" id="IPR036770">
    <property type="entry name" value="Ankyrin_rpt-contain_sf"/>
</dbReference>
<keyword evidence="1" id="KW-0040">ANK repeat</keyword>
<dbReference type="Gene3D" id="1.25.40.20">
    <property type="entry name" value="Ankyrin repeat-containing domain"/>
    <property type="match status" value="1"/>
</dbReference>
<dbReference type="InterPro" id="IPR002110">
    <property type="entry name" value="Ankyrin_rpt"/>
</dbReference>
<dbReference type="AlphaFoldDB" id="A0A9Q9MEB0"/>
<name>A0A9Q9MEB0_9ACTN</name>
<gene>
    <name evidence="2" type="ORF">Daura_41795</name>
</gene>
<dbReference type="RefSeq" id="WP_052386037.1">
    <property type="nucleotide sequence ID" value="NZ_CP073767.1"/>
</dbReference>
<evidence type="ECO:0000256" key="1">
    <source>
        <dbReference type="PROSITE-ProRule" id="PRU00023"/>
    </source>
</evidence>
<protein>
    <submittedName>
        <fullName evidence="2">Ankyrin repeat domain-containing protein</fullName>
    </submittedName>
</protein>
<proteinExistence type="predicted"/>
<dbReference type="PROSITE" id="PS50088">
    <property type="entry name" value="ANK_REPEAT"/>
    <property type="match status" value="1"/>
</dbReference>
<feature type="repeat" description="ANK" evidence="1">
    <location>
        <begin position="484"/>
        <end position="517"/>
    </location>
</feature>
<sequence>MTTLTRAGAGNWARVRRWATPPSMILAATRARLAGDWRAACAAANVDVDAAAVDRGDFAPFSDDLAHFAPDLLRWHLPRKPGRGDTHLDARQVVQLAGTADGPSLYVGGTRVGFGSQRLRLFVTAEPLDPDAWDDWEWDDGPRPFHAMHDYRDRRHLWDARASGALLAGCGWTHLPFFDPAGNPLPERAWGRAERILALHDAGRHREAWQAAGADVPAPPQPPNNWTERILRQHWQGFLGEHAAVVDAARKKAGAAGGAQVGLPFGWSHVVRLTGFDGGRLTGEWVPTGYRDRDADWHLDPAPYQRPIDGELLRAGALPVTALHPLVHAAFFPEAPPLLPRATPPPAPEARLRCRGGAWHHVRMTGGRFEIPHDDDERRREEALVALGGQVYGCLAAERRWREPGSTLPRALHELRRDLMLRAQHGDLAGVLELLDAGVDPHARDPHGRTLLHHLGGLLAGPGDLPLLDRLLAAGLDVDARDRRGMTPLQALVNETGPAFVARALLDAGADPDTVDDQGVSLADTLDRYGGTELAFLRPPDA</sequence>
<reference evidence="2" key="1">
    <citation type="submission" date="2021-04" db="EMBL/GenBank/DDBJ databases">
        <title>Dactylosporangium aurantiacum NRRL B-8018 full assembly.</title>
        <authorList>
            <person name="Hartkoorn R.C."/>
            <person name="Beaudoing E."/>
            <person name="Hot D."/>
        </authorList>
    </citation>
    <scope>NUCLEOTIDE SEQUENCE</scope>
    <source>
        <strain evidence="2">NRRL B-8018</strain>
    </source>
</reference>
<dbReference type="EMBL" id="CP073767">
    <property type="protein sequence ID" value="UWZ53064.1"/>
    <property type="molecule type" value="Genomic_DNA"/>
</dbReference>
<dbReference type="Proteomes" id="UP001058003">
    <property type="component" value="Chromosome"/>
</dbReference>
<accession>A0A9Q9MEB0</accession>
<dbReference type="OrthoDB" id="3276909at2"/>
<evidence type="ECO:0000313" key="3">
    <source>
        <dbReference type="Proteomes" id="UP001058003"/>
    </source>
</evidence>